<feature type="region of interest" description="Disordered" evidence="1">
    <location>
        <begin position="228"/>
        <end position="264"/>
    </location>
</feature>
<keyword evidence="2" id="KW-0812">Transmembrane</keyword>
<keyword evidence="2" id="KW-0472">Membrane</keyword>
<feature type="transmembrane region" description="Helical" evidence="2">
    <location>
        <begin position="172"/>
        <end position="191"/>
    </location>
</feature>
<accession>A0ABY4FT10</accession>
<proteinExistence type="predicted"/>
<dbReference type="Proteomes" id="UP000831775">
    <property type="component" value="Chromosome"/>
</dbReference>
<feature type="transmembrane region" description="Helical" evidence="2">
    <location>
        <begin position="95"/>
        <end position="118"/>
    </location>
</feature>
<evidence type="ECO:0000256" key="1">
    <source>
        <dbReference type="SAM" id="MobiDB-lite"/>
    </source>
</evidence>
<protein>
    <recommendedName>
        <fullName evidence="5">YrhK domain-containing protein</fullName>
    </recommendedName>
</protein>
<feature type="transmembrane region" description="Helical" evidence="2">
    <location>
        <begin position="130"/>
        <end position="152"/>
    </location>
</feature>
<gene>
    <name evidence="3" type="ORF">MUN76_10250</name>
</gene>
<evidence type="ECO:0000256" key="2">
    <source>
        <dbReference type="SAM" id="Phobius"/>
    </source>
</evidence>
<evidence type="ECO:0008006" key="5">
    <source>
        <dbReference type="Google" id="ProtNLM"/>
    </source>
</evidence>
<name>A0ABY4FT10_9MICO</name>
<sequence>MSQVHAPSAPGASGRERIPFLAPTVTKQSWSFMIGSALFAVGTAVGIWELGTANLTNVLCFVGAWFFTAAGLMQVILSGNAIVPVSYGAGKMFRAVWLAAAIQSFGTIMFNISTSAALTAKTVRAEERLVWNPDAGGSVAFLVSAVFVYLAYYRERSTLWEPQQSGWWSAHINMIGCVAFAASAVGAFVLTDGSPADAALANWGTFIGAICFFVASMIALPQLGWNQSAAGPTPPTPTSPASTPHDEHSTTERHVVRSDGEHTP</sequence>
<dbReference type="RefSeq" id="WP_244684442.1">
    <property type="nucleotide sequence ID" value="NZ_CP095043.1"/>
</dbReference>
<reference evidence="3 4" key="1">
    <citation type="submission" date="2022-04" db="EMBL/GenBank/DDBJ databases">
        <title>Leucobacter sp. isolated from rhizosphere of onion.</title>
        <authorList>
            <person name="Won M."/>
            <person name="Lee C.-M."/>
            <person name="Woen H.-Y."/>
            <person name="Kwon S.-W."/>
        </authorList>
    </citation>
    <scope>NUCLEOTIDE SEQUENCE [LARGE SCALE GENOMIC DNA]</scope>
    <source>
        <strain evidence="3 4">H25R-14</strain>
    </source>
</reference>
<keyword evidence="4" id="KW-1185">Reference proteome</keyword>
<evidence type="ECO:0000313" key="4">
    <source>
        <dbReference type="Proteomes" id="UP000831775"/>
    </source>
</evidence>
<organism evidence="3 4">
    <name type="scientific">Leucobacter rhizosphaerae</name>
    <dbReference type="NCBI Taxonomy" id="2932245"/>
    <lineage>
        <taxon>Bacteria</taxon>
        <taxon>Bacillati</taxon>
        <taxon>Actinomycetota</taxon>
        <taxon>Actinomycetes</taxon>
        <taxon>Micrococcales</taxon>
        <taxon>Microbacteriaceae</taxon>
        <taxon>Leucobacter</taxon>
    </lineage>
</organism>
<evidence type="ECO:0000313" key="3">
    <source>
        <dbReference type="EMBL" id="UOQ59433.1"/>
    </source>
</evidence>
<feature type="transmembrane region" description="Helical" evidence="2">
    <location>
        <begin position="30"/>
        <end position="51"/>
    </location>
</feature>
<feature type="transmembrane region" description="Helical" evidence="2">
    <location>
        <begin position="58"/>
        <end position="83"/>
    </location>
</feature>
<keyword evidence="2" id="KW-1133">Transmembrane helix</keyword>
<dbReference type="EMBL" id="CP095043">
    <property type="protein sequence ID" value="UOQ59433.1"/>
    <property type="molecule type" value="Genomic_DNA"/>
</dbReference>
<feature type="transmembrane region" description="Helical" evidence="2">
    <location>
        <begin position="203"/>
        <end position="225"/>
    </location>
</feature>
<feature type="compositionally biased region" description="Basic and acidic residues" evidence="1">
    <location>
        <begin position="244"/>
        <end position="264"/>
    </location>
</feature>